<organism evidence="1 2">
    <name type="scientific">Candidatus Corynebacterium faecigallinarum</name>
    <dbReference type="NCBI Taxonomy" id="2838528"/>
    <lineage>
        <taxon>Bacteria</taxon>
        <taxon>Bacillati</taxon>
        <taxon>Actinomycetota</taxon>
        <taxon>Actinomycetes</taxon>
        <taxon>Mycobacteriales</taxon>
        <taxon>Corynebacteriaceae</taxon>
        <taxon>Corynebacterium</taxon>
    </lineage>
</organism>
<evidence type="ECO:0000313" key="2">
    <source>
        <dbReference type="Proteomes" id="UP000823858"/>
    </source>
</evidence>
<dbReference type="InterPro" id="IPR023346">
    <property type="entry name" value="Lysozyme-like_dom_sf"/>
</dbReference>
<proteinExistence type="predicted"/>
<comment type="caution">
    <text evidence="1">The sequence shown here is derived from an EMBL/GenBank/DDBJ whole genome shotgun (WGS) entry which is preliminary data.</text>
</comment>
<dbReference type="InterPro" id="IPR043426">
    <property type="entry name" value="MltB-like"/>
</dbReference>
<dbReference type="AlphaFoldDB" id="A0A9D2QGH9"/>
<evidence type="ECO:0000313" key="1">
    <source>
        <dbReference type="EMBL" id="HJC85112.1"/>
    </source>
</evidence>
<accession>A0A9D2QGH9</accession>
<protein>
    <recommendedName>
        <fullName evidence="3">Transglycosylase SLT domain-containing protein</fullName>
    </recommendedName>
</protein>
<dbReference type="Gene3D" id="1.10.530.10">
    <property type="match status" value="1"/>
</dbReference>
<reference evidence="1" key="2">
    <citation type="submission" date="2021-04" db="EMBL/GenBank/DDBJ databases">
        <authorList>
            <person name="Gilroy R."/>
        </authorList>
    </citation>
    <scope>NUCLEOTIDE SEQUENCE</scope>
    <source>
        <strain evidence="1">ChiHjej13B12-4958</strain>
    </source>
</reference>
<reference evidence="1" key="1">
    <citation type="journal article" date="2021" name="PeerJ">
        <title>Extensive microbial diversity within the chicken gut microbiome revealed by metagenomics and culture.</title>
        <authorList>
            <person name="Gilroy R."/>
            <person name="Ravi A."/>
            <person name="Getino M."/>
            <person name="Pursley I."/>
            <person name="Horton D.L."/>
            <person name="Alikhan N.F."/>
            <person name="Baker D."/>
            <person name="Gharbi K."/>
            <person name="Hall N."/>
            <person name="Watson M."/>
            <person name="Adriaenssens E.M."/>
            <person name="Foster-Nyarko E."/>
            <person name="Jarju S."/>
            <person name="Secka A."/>
            <person name="Antonio M."/>
            <person name="Oren A."/>
            <person name="Chaudhuri R.R."/>
            <person name="La Ragione R."/>
            <person name="Hildebrand F."/>
            <person name="Pallen M.J."/>
        </authorList>
    </citation>
    <scope>NUCLEOTIDE SEQUENCE</scope>
    <source>
        <strain evidence="1">ChiHjej13B12-4958</strain>
    </source>
</reference>
<evidence type="ECO:0008006" key="3">
    <source>
        <dbReference type="Google" id="ProtNLM"/>
    </source>
</evidence>
<dbReference type="GO" id="GO:0009253">
    <property type="term" value="P:peptidoglycan catabolic process"/>
    <property type="evidence" value="ECO:0007669"/>
    <property type="project" value="TreeGrafter"/>
</dbReference>
<gene>
    <name evidence="1" type="ORF">H9751_06145</name>
</gene>
<dbReference type="SUPFAM" id="SSF53955">
    <property type="entry name" value="Lysozyme-like"/>
    <property type="match status" value="1"/>
</dbReference>
<name>A0A9D2QGH9_9CORY</name>
<dbReference type="PANTHER" id="PTHR30163:SF8">
    <property type="entry name" value="LYTIC MUREIN TRANSGLYCOSYLASE"/>
    <property type="match status" value="1"/>
</dbReference>
<dbReference type="PANTHER" id="PTHR30163">
    <property type="entry name" value="MEMBRANE-BOUND LYTIC MUREIN TRANSGLYCOSYLASE B"/>
    <property type="match status" value="1"/>
</dbReference>
<dbReference type="Proteomes" id="UP000823858">
    <property type="component" value="Unassembled WGS sequence"/>
</dbReference>
<dbReference type="GO" id="GO:0008933">
    <property type="term" value="F:peptidoglycan lytic transglycosylase activity"/>
    <property type="evidence" value="ECO:0007669"/>
    <property type="project" value="TreeGrafter"/>
</dbReference>
<dbReference type="EMBL" id="DWVP01000014">
    <property type="protein sequence ID" value="HJC85112.1"/>
    <property type="molecule type" value="Genomic_DNA"/>
</dbReference>
<sequence>MGLVVTVLLVVVLVGVFMVNDGREDPVERVPVPDNVPPAAAARVHDVPAVSAQTSIPEEYLAGYAAGAANAAQEMPNCRVTWNTLAGIGYIESRHGAYGGGANGDPIIGPRLDGTGDFMRIPDTDGGEIDGDTEFDRAVGPMQFLPDSWRLYGAGGDPHDVADAAAAAARLLCTSNDTERDLSTPEGWSEALYSYNHSEQYMIDVRDAAANYALGQSAG</sequence>